<name>A0A6J5L3N9_9CAUD</name>
<evidence type="ECO:0000256" key="1">
    <source>
        <dbReference type="SAM" id="MobiDB-lite"/>
    </source>
</evidence>
<feature type="compositionally biased region" description="Polar residues" evidence="1">
    <location>
        <begin position="18"/>
        <end position="37"/>
    </location>
</feature>
<accession>A0A6J5L3N9</accession>
<evidence type="ECO:0000313" key="2">
    <source>
        <dbReference type="EMBL" id="CAB4128961.1"/>
    </source>
</evidence>
<feature type="compositionally biased region" description="Polar residues" evidence="1">
    <location>
        <begin position="44"/>
        <end position="76"/>
    </location>
</feature>
<proteinExistence type="predicted"/>
<feature type="region of interest" description="Disordered" evidence="1">
    <location>
        <begin position="1"/>
        <end position="76"/>
    </location>
</feature>
<gene>
    <name evidence="2" type="ORF">UFOVP111_117</name>
</gene>
<protein>
    <submittedName>
        <fullName evidence="2">Uncharacterized protein</fullName>
    </submittedName>
</protein>
<reference evidence="2" key="1">
    <citation type="submission" date="2020-04" db="EMBL/GenBank/DDBJ databases">
        <authorList>
            <person name="Chiriac C."/>
            <person name="Salcher M."/>
            <person name="Ghai R."/>
            <person name="Kavagutti S V."/>
        </authorList>
    </citation>
    <scope>NUCLEOTIDE SEQUENCE</scope>
</reference>
<sequence length="76" mass="7797">MCAGCKSRNQAAYHEESNTQAGSFTNNNGAQTTSGSVSEVGLPNAQNKNQDMTAATSDNNKGNSQGKGINNSGWGS</sequence>
<dbReference type="EMBL" id="LR796226">
    <property type="protein sequence ID" value="CAB4128961.1"/>
    <property type="molecule type" value="Genomic_DNA"/>
</dbReference>
<organism evidence="2">
    <name type="scientific">uncultured Caudovirales phage</name>
    <dbReference type="NCBI Taxonomy" id="2100421"/>
    <lineage>
        <taxon>Viruses</taxon>
        <taxon>Duplodnaviria</taxon>
        <taxon>Heunggongvirae</taxon>
        <taxon>Uroviricota</taxon>
        <taxon>Caudoviricetes</taxon>
        <taxon>Peduoviridae</taxon>
        <taxon>Maltschvirus</taxon>
        <taxon>Maltschvirus maltsch</taxon>
    </lineage>
</organism>